<accession>A0A653AXU0</accession>
<dbReference type="OrthoDB" id="9804951at2"/>
<comment type="cofactor">
    <cofactor evidence="1">
        <name>Mg(2+)</name>
        <dbReference type="ChEBI" id="CHEBI:18420"/>
    </cofactor>
</comment>
<dbReference type="InterPro" id="IPR035919">
    <property type="entry name" value="EAL_sf"/>
</dbReference>
<dbReference type="PANTHER" id="PTHR44757:SF2">
    <property type="entry name" value="BIOFILM ARCHITECTURE MAINTENANCE PROTEIN MBAA"/>
    <property type="match status" value="1"/>
</dbReference>
<dbReference type="InterPro" id="IPR052155">
    <property type="entry name" value="Biofilm_reg_signaling"/>
</dbReference>
<dbReference type="InterPro" id="IPR001633">
    <property type="entry name" value="EAL_dom"/>
</dbReference>
<dbReference type="GO" id="GO:0005886">
    <property type="term" value="C:plasma membrane"/>
    <property type="evidence" value="ECO:0007669"/>
    <property type="project" value="UniProtKB-SubCell"/>
</dbReference>
<evidence type="ECO:0000256" key="1">
    <source>
        <dbReference type="ARBA" id="ARBA00001946"/>
    </source>
</evidence>
<evidence type="ECO:0000313" key="3">
    <source>
        <dbReference type="EMBL" id="VDN61095.1"/>
    </source>
</evidence>
<dbReference type="InterPro" id="IPR029787">
    <property type="entry name" value="Nucleotide_cyclase"/>
</dbReference>
<dbReference type="InterPro" id="IPR029016">
    <property type="entry name" value="GAF-like_dom_sf"/>
</dbReference>
<dbReference type="Pfam" id="PF00563">
    <property type="entry name" value="EAL"/>
    <property type="match status" value="1"/>
</dbReference>
<gene>
    <name evidence="3" type="ORF">POT9AD_0099</name>
</gene>
<dbReference type="NCBIfam" id="TIGR00254">
    <property type="entry name" value="GGDEF"/>
    <property type="match status" value="1"/>
</dbReference>
<sequence length="767" mass="84810">MSLKMIAGNTLVPRPYLKKWARWLAQLQEITQADAIWLMSLQGDRLQTVLDSAQPSLDQRTAASELANRLAEQAITARAVVEEYCAEVGCCCVSVPLCWPDASVYGALVLMAGKDGRSLLEWLRHMLESDFRTLHFVRAIDQHKNLLETRIAERTDDLRMANERLAQELSLTQCTAQLLRQMVIHVPGGDEHGYFHKLVQQLVQMLRAEHAFVALIDDQDPSRASTISCYSGNDWHANFNFEIARTPCSHVHKRRGVFTSCDLDSEFPETQAQFGLQAETYLGVPLLDEAGCTLGVMAAMGGGDMLEAHLANEVIELLAARTGSEILRMHTEDELRHLALHDSLTGLPNRIHFRGRLEQAIAQAERAHTHLAVLFIDLDEFKTINDSLGHDVGDRVLVQASKLLEASMRDMDSVARLGGDEFAALLPGADSLEADAVFQRIAKAMSTPLLSEGIELFLSASVGCSLYPDDGTDSGSLLRSADTAMYRAKALGKNQLQFYAQHSKQTIQRDLVVGNRLRKAINAGELYVVYQPKIDLRDGSLVGAEALCRWHDQELGEVSPGEFIPIAERAGIISDLGALVIKQVIADLQEWQCQHIEVPKVAVNVSAKQLQTTEFTQWLAESVRSAGLKPHHLVIELTESVLMERNDINLPVLAELVACGFRISVDDFGTGYSSLAYLKRMPISEIKIDRSFVEHLADDQGDQAIAAAILTLGHTLGHVVVAEGIENEQQLRVLRALHCDVGQGFLFHRPLSRTAFHELLMHGNGGK</sequence>
<protein>
    <submittedName>
        <fullName evidence="3">Uncharacterized protein</fullName>
    </submittedName>
</protein>
<dbReference type="CDD" id="cd01948">
    <property type="entry name" value="EAL"/>
    <property type="match status" value="1"/>
</dbReference>
<dbReference type="SMART" id="SM00267">
    <property type="entry name" value="GGDEF"/>
    <property type="match status" value="1"/>
</dbReference>
<proteinExistence type="predicted"/>
<dbReference type="Gene3D" id="3.30.450.40">
    <property type="match status" value="1"/>
</dbReference>
<dbReference type="InterPro" id="IPR000160">
    <property type="entry name" value="GGDEF_dom"/>
</dbReference>
<dbReference type="SMART" id="SM00065">
    <property type="entry name" value="GAF"/>
    <property type="match status" value="1"/>
</dbReference>
<name>A0A653AXU0_ECTOL</name>
<comment type="subcellular location">
    <subcellularLocation>
        <location evidence="2">Cell inner membrane</location>
    </subcellularLocation>
</comment>
<dbReference type="SUPFAM" id="SSF55073">
    <property type="entry name" value="Nucleotide cyclase"/>
    <property type="match status" value="1"/>
</dbReference>
<dbReference type="InterPro" id="IPR043128">
    <property type="entry name" value="Rev_trsase/Diguanyl_cyclase"/>
</dbReference>
<dbReference type="CDD" id="cd01949">
    <property type="entry name" value="GGDEF"/>
    <property type="match status" value="1"/>
</dbReference>
<dbReference type="SMART" id="SM00052">
    <property type="entry name" value="EAL"/>
    <property type="match status" value="1"/>
</dbReference>
<organism evidence="3">
    <name type="scientific">Ectopseudomonas oleovorans</name>
    <name type="common">Pseudomonas oleovorans</name>
    <dbReference type="NCBI Taxonomy" id="301"/>
    <lineage>
        <taxon>Bacteria</taxon>
        <taxon>Pseudomonadati</taxon>
        <taxon>Pseudomonadota</taxon>
        <taxon>Gammaproteobacteria</taxon>
        <taxon>Pseudomonadales</taxon>
        <taxon>Pseudomonadaceae</taxon>
        <taxon>Ectopseudomonas</taxon>
    </lineage>
</organism>
<dbReference type="EMBL" id="LR130779">
    <property type="protein sequence ID" value="VDN61095.1"/>
    <property type="molecule type" value="Genomic_DNA"/>
</dbReference>
<dbReference type="Gene3D" id="3.30.70.270">
    <property type="match status" value="1"/>
</dbReference>
<dbReference type="PROSITE" id="PS50883">
    <property type="entry name" value="EAL"/>
    <property type="match status" value="1"/>
</dbReference>
<reference evidence="3" key="1">
    <citation type="submission" date="2018-11" db="EMBL/GenBank/DDBJ databases">
        <authorList>
            <consortium name="Genoscope - CEA"/>
            <person name="William W."/>
        </authorList>
    </citation>
    <scope>NUCLEOTIDE SEQUENCE [LARGE SCALE GENOMIC DNA]</scope>
    <source>
        <strain evidence="3">T9AD</strain>
    </source>
</reference>
<dbReference type="SUPFAM" id="SSF141868">
    <property type="entry name" value="EAL domain-like"/>
    <property type="match status" value="1"/>
</dbReference>
<dbReference type="AlphaFoldDB" id="A0A653AXU0"/>
<dbReference type="PANTHER" id="PTHR44757">
    <property type="entry name" value="DIGUANYLATE CYCLASE DGCP"/>
    <property type="match status" value="1"/>
</dbReference>
<dbReference type="PROSITE" id="PS50887">
    <property type="entry name" value="GGDEF"/>
    <property type="match status" value="1"/>
</dbReference>
<evidence type="ECO:0000256" key="2">
    <source>
        <dbReference type="ARBA" id="ARBA00004533"/>
    </source>
</evidence>
<dbReference type="Pfam" id="PF00990">
    <property type="entry name" value="GGDEF"/>
    <property type="match status" value="1"/>
</dbReference>
<dbReference type="Gene3D" id="3.20.20.450">
    <property type="entry name" value="EAL domain"/>
    <property type="match status" value="1"/>
</dbReference>
<dbReference type="GO" id="GO:0003824">
    <property type="term" value="F:catalytic activity"/>
    <property type="evidence" value="ECO:0007669"/>
    <property type="project" value="UniProtKB-ARBA"/>
</dbReference>
<dbReference type="FunFam" id="3.30.70.270:FF:000001">
    <property type="entry name" value="Diguanylate cyclase domain protein"/>
    <property type="match status" value="1"/>
</dbReference>
<dbReference type="SUPFAM" id="SSF55781">
    <property type="entry name" value="GAF domain-like"/>
    <property type="match status" value="1"/>
</dbReference>
<dbReference type="InterPro" id="IPR003018">
    <property type="entry name" value="GAF"/>
</dbReference>